<dbReference type="GO" id="GO:0003755">
    <property type="term" value="F:peptidyl-prolyl cis-trans isomerase activity"/>
    <property type="evidence" value="ECO:0007669"/>
    <property type="project" value="UniProtKB-KW"/>
</dbReference>
<sequence>MNPTATLVLNNGKSIVIELLPEAAPNTVNSFIFAALNGVYNQHAIERIVSGNWIDMSYSAFHNEKAKYLIPYESQLHPEIEPLPSIAGCVCMGGYDELGLSGCEFFFTLRDCPEHRGVYPVFGRVIEGIDELYRLEKVKTKPITDFPYKNVEINEPIQPEIIRKVEVDLKGFKYDRPIKLPSQVLPKCWAMEYR</sequence>
<dbReference type="EC" id="5.2.1.8" evidence="2"/>
<keyword evidence="3" id="KW-0697">Rotamase</keyword>
<dbReference type="EMBL" id="WHNX01000012">
    <property type="protein sequence ID" value="MPW25990.1"/>
    <property type="molecule type" value="Genomic_DNA"/>
</dbReference>
<comment type="function">
    <text evidence="1">PPIases accelerate the folding of proteins. It catalyzes the cis-trans isomerization of proline imidic peptide bonds in oligopeptides.</text>
</comment>
<evidence type="ECO:0000259" key="5">
    <source>
        <dbReference type="PROSITE" id="PS50072"/>
    </source>
</evidence>
<dbReference type="AlphaFoldDB" id="A0A6A7K969"/>
<protein>
    <recommendedName>
        <fullName evidence="2">peptidylprolyl isomerase</fullName>
        <ecNumber evidence="2">5.2.1.8</ecNumber>
    </recommendedName>
</protein>
<dbReference type="Proteomes" id="UP000440004">
    <property type="component" value="Unassembled WGS sequence"/>
</dbReference>
<name>A0A6A7K969_9FIRM</name>
<dbReference type="PROSITE" id="PS50072">
    <property type="entry name" value="CSA_PPIASE_2"/>
    <property type="match status" value="1"/>
</dbReference>
<evidence type="ECO:0000256" key="1">
    <source>
        <dbReference type="ARBA" id="ARBA00002388"/>
    </source>
</evidence>
<dbReference type="RefSeq" id="WP_152804020.1">
    <property type="nucleotide sequence ID" value="NZ_WHNX01000012.1"/>
</dbReference>
<comment type="caution">
    <text evidence="6">The sequence shown here is derived from an EMBL/GenBank/DDBJ whole genome shotgun (WGS) entry which is preliminary data.</text>
</comment>
<keyword evidence="4 6" id="KW-0413">Isomerase</keyword>
<evidence type="ECO:0000313" key="7">
    <source>
        <dbReference type="Proteomes" id="UP000440004"/>
    </source>
</evidence>
<dbReference type="PANTHER" id="PTHR45625">
    <property type="entry name" value="PEPTIDYL-PROLYL CIS-TRANS ISOMERASE-RELATED"/>
    <property type="match status" value="1"/>
</dbReference>
<proteinExistence type="predicted"/>
<dbReference type="Gene3D" id="2.40.100.10">
    <property type="entry name" value="Cyclophilin-like"/>
    <property type="match status" value="1"/>
</dbReference>
<feature type="domain" description="PPIase cyclophilin-type" evidence="5">
    <location>
        <begin position="15"/>
        <end position="155"/>
    </location>
</feature>
<dbReference type="Pfam" id="PF00160">
    <property type="entry name" value="Pro_isomerase"/>
    <property type="match status" value="1"/>
</dbReference>
<reference evidence="6 7" key="1">
    <citation type="submission" date="2019-10" db="EMBL/GenBank/DDBJ databases">
        <title>Alkalibaculum tamaniensis sp.nov., a new alkaliphilic acetogen, isolated on methoxylated aromatics from a mud volcano.</title>
        <authorList>
            <person name="Khomyakova M.A."/>
            <person name="Merkel A.Y."/>
            <person name="Bonch-Osmolovskaya E.A."/>
            <person name="Slobodkin A.I."/>
        </authorList>
    </citation>
    <scope>NUCLEOTIDE SEQUENCE [LARGE SCALE GENOMIC DNA]</scope>
    <source>
        <strain evidence="6 7">M08DMB</strain>
    </source>
</reference>
<evidence type="ECO:0000256" key="2">
    <source>
        <dbReference type="ARBA" id="ARBA00013194"/>
    </source>
</evidence>
<dbReference type="InterPro" id="IPR029000">
    <property type="entry name" value="Cyclophilin-like_dom_sf"/>
</dbReference>
<dbReference type="InterPro" id="IPR044666">
    <property type="entry name" value="Cyclophilin_A-like"/>
</dbReference>
<evidence type="ECO:0000313" key="6">
    <source>
        <dbReference type="EMBL" id="MPW25990.1"/>
    </source>
</evidence>
<keyword evidence="7" id="KW-1185">Reference proteome</keyword>
<organism evidence="6 7">
    <name type="scientific">Alkalibaculum sporogenes</name>
    <dbReference type="NCBI Taxonomy" id="2655001"/>
    <lineage>
        <taxon>Bacteria</taxon>
        <taxon>Bacillati</taxon>
        <taxon>Bacillota</taxon>
        <taxon>Clostridia</taxon>
        <taxon>Eubacteriales</taxon>
        <taxon>Eubacteriaceae</taxon>
        <taxon>Alkalibaculum</taxon>
    </lineage>
</organism>
<gene>
    <name evidence="6" type="ORF">GC105_09320</name>
</gene>
<dbReference type="PANTHER" id="PTHR45625:SF4">
    <property type="entry name" value="PEPTIDYLPROLYL ISOMERASE DOMAIN AND WD REPEAT-CONTAINING PROTEIN 1"/>
    <property type="match status" value="1"/>
</dbReference>
<accession>A0A6A7K969</accession>
<dbReference type="InterPro" id="IPR002130">
    <property type="entry name" value="Cyclophilin-type_PPIase_dom"/>
</dbReference>
<dbReference type="SUPFAM" id="SSF50891">
    <property type="entry name" value="Cyclophilin-like"/>
    <property type="match status" value="1"/>
</dbReference>
<evidence type="ECO:0000256" key="4">
    <source>
        <dbReference type="ARBA" id="ARBA00023235"/>
    </source>
</evidence>
<evidence type="ECO:0000256" key="3">
    <source>
        <dbReference type="ARBA" id="ARBA00023110"/>
    </source>
</evidence>